<evidence type="ECO:0000313" key="3">
    <source>
        <dbReference type="EMBL" id="GJT49251.1"/>
    </source>
</evidence>
<keyword evidence="1" id="KW-0479">Metal-binding</keyword>
<keyword evidence="3" id="KW-0695">RNA-directed DNA polymerase</keyword>
<protein>
    <submittedName>
        <fullName evidence="3">Reverse transcriptase domain-containing protein</fullName>
    </submittedName>
</protein>
<dbReference type="Proteomes" id="UP001151760">
    <property type="component" value="Unassembled WGS sequence"/>
</dbReference>
<dbReference type="SMART" id="SM00343">
    <property type="entry name" value="ZnF_C2HC"/>
    <property type="match status" value="1"/>
</dbReference>
<keyword evidence="3" id="KW-0808">Transferase</keyword>
<dbReference type="PROSITE" id="PS50158">
    <property type="entry name" value="ZF_CCHC"/>
    <property type="match status" value="1"/>
</dbReference>
<reference evidence="3" key="1">
    <citation type="journal article" date="2022" name="Int. J. Mol. Sci.">
        <title>Draft Genome of Tanacetum Coccineum: Genomic Comparison of Closely Related Tanacetum-Family Plants.</title>
        <authorList>
            <person name="Yamashiro T."/>
            <person name="Shiraishi A."/>
            <person name="Nakayama K."/>
            <person name="Satake H."/>
        </authorList>
    </citation>
    <scope>NUCLEOTIDE SEQUENCE</scope>
</reference>
<keyword evidence="4" id="KW-1185">Reference proteome</keyword>
<gene>
    <name evidence="3" type="ORF">Tco_0975408</name>
</gene>
<dbReference type="EMBL" id="BQNB010016222">
    <property type="protein sequence ID" value="GJT49251.1"/>
    <property type="molecule type" value="Genomic_DNA"/>
</dbReference>
<dbReference type="InterPro" id="IPR001878">
    <property type="entry name" value="Znf_CCHC"/>
</dbReference>
<reference evidence="3" key="2">
    <citation type="submission" date="2022-01" db="EMBL/GenBank/DDBJ databases">
        <authorList>
            <person name="Yamashiro T."/>
            <person name="Shiraishi A."/>
            <person name="Satake H."/>
            <person name="Nakayama K."/>
        </authorList>
    </citation>
    <scope>NUCLEOTIDE SEQUENCE</scope>
</reference>
<proteinExistence type="predicted"/>
<feature type="domain" description="CCHC-type" evidence="2">
    <location>
        <begin position="10"/>
        <end position="25"/>
    </location>
</feature>
<name>A0ABQ5EEF3_9ASTR</name>
<evidence type="ECO:0000256" key="1">
    <source>
        <dbReference type="PROSITE-ProRule" id="PRU00047"/>
    </source>
</evidence>
<comment type="caution">
    <text evidence="3">The sequence shown here is derived from an EMBL/GenBank/DDBJ whole genome shotgun (WGS) entry which is preliminary data.</text>
</comment>
<dbReference type="GO" id="GO:0003964">
    <property type="term" value="F:RNA-directed DNA polymerase activity"/>
    <property type="evidence" value="ECO:0007669"/>
    <property type="project" value="UniProtKB-KW"/>
</dbReference>
<sequence>MDKILRVITCFVCGVPRHYKSDCPKLKSGIKGDRDELGIAGIPPIPASVFQIDLIPGCWPVARDLIDWPPIRNEGGVVGPIESTFRQGFIRDPVLTWGARSVCQEETMIFRMGMI</sequence>
<evidence type="ECO:0000313" key="4">
    <source>
        <dbReference type="Proteomes" id="UP001151760"/>
    </source>
</evidence>
<organism evidence="3 4">
    <name type="scientific">Tanacetum coccineum</name>
    <dbReference type="NCBI Taxonomy" id="301880"/>
    <lineage>
        <taxon>Eukaryota</taxon>
        <taxon>Viridiplantae</taxon>
        <taxon>Streptophyta</taxon>
        <taxon>Embryophyta</taxon>
        <taxon>Tracheophyta</taxon>
        <taxon>Spermatophyta</taxon>
        <taxon>Magnoliopsida</taxon>
        <taxon>eudicotyledons</taxon>
        <taxon>Gunneridae</taxon>
        <taxon>Pentapetalae</taxon>
        <taxon>asterids</taxon>
        <taxon>campanulids</taxon>
        <taxon>Asterales</taxon>
        <taxon>Asteraceae</taxon>
        <taxon>Asteroideae</taxon>
        <taxon>Anthemideae</taxon>
        <taxon>Anthemidinae</taxon>
        <taxon>Tanacetum</taxon>
    </lineage>
</organism>
<dbReference type="SUPFAM" id="SSF57756">
    <property type="entry name" value="Retrovirus zinc finger-like domains"/>
    <property type="match status" value="1"/>
</dbReference>
<evidence type="ECO:0000259" key="2">
    <source>
        <dbReference type="PROSITE" id="PS50158"/>
    </source>
</evidence>
<keyword evidence="1" id="KW-0863">Zinc-finger</keyword>
<keyword evidence="3" id="KW-0548">Nucleotidyltransferase</keyword>
<dbReference type="InterPro" id="IPR036875">
    <property type="entry name" value="Znf_CCHC_sf"/>
</dbReference>
<keyword evidence="1" id="KW-0862">Zinc</keyword>
<accession>A0ABQ5EEF3</accession>